<evidence type="ECO:0000313" key="2">
    <source>
        <dbReference type="EMBL" id="MXP40281.1"/>
    </source>
</evidence>
<name>A0A6I4UMS5_9SPHN</name>
<keyword evidence="1" id="KW-1133">Transmembrane helix</keyword>
<organism evidence="2 3">
    <name type="scientific">Croceibacterium soli</name>
    <dbReference type="NCBI Taxonomy" id="1739690"/>
    <lineage>
        <taxon>Bacteria</taxon>
        <taxon>Pseudomonadati</taxon>
        <taxon>Pseudomonadota</taxon>
        <taxon>Alphaproteobacteria</taxon>
        <taxon>Sphingomonadales</taxon>
        <taxon>Erythrobacteraceae</taxon>
        <taxon>Croceibacterium</taxon>
    </lineage>
</organism>
<gene>
    <name evidence="2" type="ORF">GRI75_01310</name>
</gene>
<protein>
    <submittedName>
        <fullName evidence="2">Uncharacterized protein</fullName>
    </submittedName>
</protein>
<keyword evidence="1" id="KW-0472">Membrane</keyword>
<reference evidence="2 3" key="1">
    <citation type="submission" date="2019-12" db="EMBL/GenBank/DDBJ databases">
        <title>Genomic-based taxomic classification of the family Erythrobacteraceae.</title>
        <authorList>
            <person name="Xu L."/>
        </authorList>
    </citation>
    <scope>NUCLEOTIDE SEQUENCE [LARGE SCALE GENOMIC DNA]</scope>
    <source>
        <strain evidence="2 3">MCCC 1K02066</strain>
    </source>
</reference>
<dbReference type="AlphaFoldDB" id="A0A6I4UMS5"/>
<keyword evidence="1" id="KW-0812">Transmembrane</keyword>
<evidence type="ECO:0000313" key="3">
    <source>
        <dbReference type="Proteomes" id="UP000469159"/>
    </source>
</evidence>
<sequence length="137" mass="14492">MSPASATLIALLMYAAGFIPIILMAVWPSSTRVLRPLVGCLVLVFAASQTGIFQGSLTSTDALPKIQPDTSERRCQQVFDLLIDNGIVLDEPDPGALVVLGAAWDQLPPAVQDAVRACAASRNPPPGDADVVEVIRR</sequence>
<dbReference type="RefSeq" id="WP_160745126.1">
    <property type="nucleotide sequence ID" value="NZ_WTYK01000001.1"/>
</dbReference>
<feature type="transmembrane region" description="Helical" evidence="1">
    <location>
        <begin position="6"/>
        <end position="27"/>
    </location>
</feature>
<dbReference type="Proteomes" id="UP000469159">
    <property type="component" value="Unassembled WGS sequence"/>
</dbReference>
<keyword evidence="3" id="KW-1185">Reference proteome</keyword>
<proteinExistence type="predicted"/>
<evidence type="ECO:0000256" key="1">
    <source>
        <dbReference type="SAM" id="Phobius"/>
    </source>
</evidence>
<comment type="caution">
    <text evidence="2">The sequence shown here is derived from an EMBL/GenBank/DDBJ whole genome shotgun (WGS) entry which is preliminary data.</text>
</comment>
<dbReference type="EMBL" id="WTYK01000001">
    <property type="protein sequence ID" value="MXP40281.1"/>
    <property type="molecule type" value="Genomic_DNA"/>
</dbReference>
<accession>A0A6I4UMS5</accession>